<sequence>MKKIIVFNFLLGLSVCAFAQKKEAELPAFGKVEKAELQMKECPFEENAEAMVLIDEAQLDYVLGSSFDMKKRVRIKILSEKGLDRANVHLSFISARNEEEIRNLEAQTYNLDDNGNIVITKLEKNLIYDKKLNKRETERSFTFPAVKVGSVIEFRYKHVNAGLVDWYFQRSVPVQYSRFKIDMPEEIEVSVTPHTNRPYDKKREESGRRYKDSYSMTNVPSFHDEPFIINEDFYMDRLETKITALVIDGRRKSRTVSWLDVIKFLMEDEDFGAQIKKNIPRTADLDAKLKDISMPYEKMKTIYKYVQDNMQWNDYTGIWAFDGVKSAWKDKKGTSGEINLILVNLLKDAGLKVFPILMSTHANGLVNSFDAGTVDRPGFRQFNKVMALVELDGKPYVLDASQKGIPVHLTPAEVLQTEGLVIEKLETGEWGWRSVRPQAPSKNLILINGLIDADGKMTGQATISSYDYARLSRLPVAKKGKDKFIETYVSGNQGMLVDDVLFENLDSDSLPLVQKILFNKSLNNTGEYSYFSSNILSGLEKNPFVADHRFSDVFFGTNQTYTILGNFTLPEGFEFDALPKNIKMIMPDTSIVMTRAAQVTNGILSTKIQVEFKKPIYAAAEYEDFQEFYKRLFELINEQYVVRKKKA</sequence>
<dbReference type="Proteomes" id="UP001165367">
    <property type="component" value="Unassembled WGS sequence"/>
</dbReference>
<comment type="caution">
    <text evidence="3">The sequence shown here is derived from an EMBL/GenBank/DDBJ whole genome shotgun (WGS) entry which is preliminary data.</text>
</comment>
<feature type="domain" description="DUF3857" evidence="2">
    <location>
        <begin position="68"/>
        <end position="218"/>
    </location>
</feature>
<proteinExistence type="predicted"/>
<dbReference type="Gene3D" id="2.60.120.1130">
    <property type="match status" value="1"/>
</dbReference>
<reference evidence="3" key="1">
    <citation type="submission" date="2022-01" db="EMBL/GenBank/DDBJ databases">
        <authorList>
            <person name="Jo J.-H."/>
            <person name="Im W.-T."/>
        </authorList>
    </citation>
    <scope>NUCLEOTIDE SEQUENCE</scope>
    <source>
        <strain evidence="3">NA20</strain>
    </source>
</reference>
<gene>
    <name evidence="3" type="ORF">LZZ85_26125</name>
</gene>
<keyword evidence="1" id="KW-0732">Signal</keyword>
<dbReference type="InterPro" id="IPR024618">
    <property type="entry name" value="DUF3857"/>
</dbReference>
<feature type="chain" id="PRO_5046152167" evidence="1">
    <location>
        <begin position="20"/>
        <end position="647"/>
    </location>
</feature>
<protein>
    <submittedName>
        <fullName evidence="3">DUF3857 domain-containing protein</fullName>
    </submittedName>
</protein>
<feature type="signal peptide" evidence="1">
    <location>
        <begin position="1"/>
        <end position="19"/>
    </location>
</feature>
<evidence type="ECO:0000313" key="3">
    <source>
        <dbReference type="EMBL" id="MCG2617805.1"/>
    </source>
</evidence>
<dbReference type="Gene3D" id="3.10.620.30">
    <property type="match status" value="1"/>
</dbReference>
<dbReference type="Gene3D" id="2.60.40.3140">
    <property type="match status" value="1"/>
</dbReference>
<accession>A0ABS9KZT5</accession>
<evidence type="ECO:0000259" key="2">
    <source>
        <dbReference type="Pfam" id="PF12969"/>
    </source>
</evidence>
<evidence type="ECO:0000256" key="1">
    <source>
        <dbReference type="SAM" id="SignalP"/>
    </source>
</evidence>
<dbReference type="EMBL" id="JAKLTR010000026">
    <property type="protein sequence ID" value="MCG2617805.1"/>
    <property type="molecule type" value="Genomic_DNA"/>
</dbReference>
<name>A0ABS9KZT5_9BACT</name>
<evidence type="ECO:0000313" key="4">
    <source>
        <dbReference type="Proteomes" id="UP001165367"/>
    </source>
</evidence>
<organism evidence="3 4">
    <name type="scientific">Terrimonas ginsenosidimutans</name>
    <dbReference type="NCBI Taxonomy" id="2908004"/>
    <lineage>
        <taxon>Bacteria</taxon>
        <taxon>Pseudomonadati</taxon>
        <taxon>Bacteroidota</taxon>
        <taxon>Chitinophagia</taxon>
        <taxon>Chitinophagales</taxon>
        <taxon>Chitinophagaceae</taxon>
        <taxon>Terrimonas</taxon>
    </lineage>
</organism>
<dbReference type="Pfam" id="PF12969">
    <property type="entry name" value="DUF3857"/>
    <property type="match status" value="1"/>
</dbReference>
<keyword evidence="4" id="KW-1185">Reference proteome</keyword>
<dbReference type="RefSeq" id="WP_237876638.1">
    <property type="nucleotide sequence ID" value="NZ_JAKLTR010000026.1"/>
</dbReference>